<dbReference type="AlphaFoldDB" id="Q8FNH0"/>
<keyword evidence="1" id="KW-1133">Transmembrane helix</keyword>
<evidence type="ECO:0000259" key="2">
    <source>
        <dbReference type="Pfam" id="PF02698"/>
    </source>
</evidence>
<reference evidence="3 4" key="1">
    <citation type="journal article" date="2003" name="Genome Res.">
        <title>Comparative complete genome sequence analysis of the amino acid replacements responsible for the thermostability of Corynebacterium efficiens.</title>
        <authorList>
            <person name="Nishio Y."/>
            <person name="Nakamura Y."/>
            <person name="Kawarabayasi Y."/>
            <person name="Usuda Y."/>
            <person name="Kimura E."/>
            <person name="Sugimoto S."/>
            <person name="Matsui K."/>
            <person name="Yamagishi A."/>
            <person name="Kikuchi H."/>
            <person name="Ikeo K."/>
            <person name="Gojobori T."/>
        </authorList>
    </citation>
    <scope>NUCLEOTIDE SEQUENCE [LARGE SCALE GENOMIC DNA]</scope>
    <source>
        <strain evidence="4">DSM 44549 / YS-314 / AJ 12310 / JCM 11189 / NBRC 100395</strain>
    </source>
</reference>
<protein>
    <recommendedName>
        <fullName evidence="2">DUF218 domain-containing protein</fullName>
    </recommendedName>
</protein>
<dbReference type="CDD" id="cd06259">
    <property type="entry name" value="YdcF-like"/>
    <property type="match status" value="1"/>
</dbReference>
<keyword evidence="4" id="KW-1185">Reference proteome</keyword>
<proteinExistence type="predicted"/>
<dbReference type="InterPro" id="IPR014729">
    <property type="entry name" value="Rossmann-like_a/b/a_fold"/>
</dbReference>
<dbReference type="GO" id="GO:0005886">
    <property type="term" value="C:plasma membrane"/>
    <property type="evidence" value="ECO:0007669"/>
    <property type="project" value="TreeGrafter"/>
</dbReference>
<evidence type="ECO:0000313" key="3">
    <source>
        <dbReference type="EMBL" id="BAC18984.1"/>
    </source>
</evidence>
<feature type="domain" description="DUF218" evidence="2">
    <location>
        <begin position="65"/>
        <end position="207"/>
    </location>
</feature>
<dbReference type="Proteomes" id="UP000001409">
    <property type="component" value="Chromosome"/>
</dbReference>
<dbReference type="InterPro" id="IPR003848">
    <property type="entry name" value="DUF218"/>
</dbReference>
<accession>Q8FNH0</accession>
<dbReference type="HOGENOM" id="CLU_051474_1_0_11"/>
<evidence type="ECO:0000313" key="4">
    <source>
        <dbReference type="Proteomes" id="UP000001409"/>
    </source>
</evidence>
<dbReference type="STRING" id="196164.gene:10742605"/>
<keyword evidence="1" id="KW-0812">Transmembrane</keyword>
<dbReference type="KEGG" id="cef:CE2174"/>
<dbReference type="EMBL" id="BA000035">
    <property type="protein sequence ID" value="BAC18984.1"/>
    <property type="molecule type" value="Genomic_DNA"/>
</dbReference>
<sequence>MHTRVHGHHITGIIPLSPGTLVKVRRISRGTVYAAVIVGVVAQPVLRSLLYSLWRPGNDRRVIESILVLGTAQYDGRPSRQFAARLRHAAQLWRQHESQRVYVVGGKLPGDRFTEAEVAREYLIREGVEPDLIISQPTGNDTRGSYAPLDPADVGRVLIVTDPNHSYRAVRIARRMGFDAYPAPTPYTPATFPSKSFFTTLSHEWGGVLVLDVAAVAGERAAEHVEDVMRAVQGWLRPSRRARHEELRRLRK</sequence>
<feature type="transmembrane region" description="Helical" evidence="1">
    <location>
        <begin position="32"/>
        <end position="54"/>
    </location>
</feature>
<dbReference type="InterPro" id="IPR051599">
    <property type="entry name" value="Cell_Envelope_Assoc"/>
</dbReference>
<dbReference type="PANTHER" id="PTHR30336:SF20">
    <property type="entry name" value="DUF218 DOMAIN-CONTAINING PROTEIN"/>
    <property type="match status" value="1"/>
</dbReference>
<evidence type="ECO:0000256" key="1">
    <source>
        <dbReference type="SAM" id="Phobius"/>
    </source>
</evidence>
<organism evidence="3 4">
    <name type="scientific">Corynebacterium efficiens (strain DSM 44549 / YS-314 / AJ 12310 / JCM 11189 / NBRC 100395)</name>
    <dbReference type="NCBI Taxonomy" id="196164"/>
    <lineage>
        <taxon>Bacteria</taxon>
        <taxon>Bacillati</taxon>
        <taxon>Actinomycetota</taxon>
        <taxon>Actinomycetes</taxon>
        <taxon>Mycobacteriales</taxon>
        <taxon>Corynebacteriaceae</taxon>
        <taxon>Corynebacterium</taxon>
    </lineage>
</organism>
<dbReference type="PANTHER" id="PTHR30336">
    <property type="entry name" value="INNER MEMBRANE PROTEIN, PROBABLE PERMEASE"/>
    <property type="match status" value="1"/>
</dbReference>
<dbReference type="Gene3D" id="3.40.50.620">
    <property type="entry name" value="HUPs"/>
    <property type="match status" value="1"/>
</dbReference>
<keyword evidence="1" id="KW-0472">Membrane</keyword>
<dbReference type="Pfam" id="PF02698">
    <property type="entry name" value="DUF218"/>
    <property type="match status" value="1"/>
</dbReference>
<dbReference type="eggNOG" id="COG1434">
    <property type="taxonomic scope" value="Bacteria"/>
</dbReference>
<name>Q8FNH0_COREF</name>